<accession>A0A095SKL3</accession>
<dbReference type="InterPro" id="IPR026387">
    <property type="entry name" value="OMP_w_GlyGly"/>
</dbReference>
<evidence type="ECO:0000256" key="1">
    <source>
        <dbReference type="SAM" id="SignalP"/>
    </source>
</evidence>
<evidence type="ECO:0008006" key="4">
    <source>
        <dbReference type="Google" id="ProtNLM"/>
    </source>
</evidence>
<proteinExistence type="predicted"/>
<keyword evidence="3" id="KW-1185">Reference proteome</keyword>
<dbReference type="OrthoDB" id="6708408at2"/>
<feature type="chain" id="PRO_5001917773" description="TIGR04219 family outer membrane beta-barrel protein" evidence="1">
    <location>
        <begin position="20"/>
        <end position="246"/>
    </location>
</feature>
<dbReference type="AlphaFoldDB" id="A0A095SKL3"/>
<evidence type="ECO:0000313" key="3">
    <source>
        <dbReference type="Proteomes" id="UP000029444"/>
    </source>
</evidence>
<evidence type="ECO:0000313" key="2">
    <source>
        <dbReference type="EMBL" id="KGD65191.1"/>
    </source>
</evidence>
<dbReference type="Proteomes" id="UP000029444">
    <property type="component" value="Unassembled WGS sequence"/>
</dbReference>
<organism evidence="2 3">
    <name type="scientific">Alcanivorax nanhaiticus</name>
    <dbReference type="NCBI Taxonomy" id="1177154"/>
    <lineage>
        <taxon>Bacteria</taxon>
        <taxon>Pseudomonadati</taxon>
        <taxon>Pseudomonadota</taxon>
        <taxon>Gammaproteobacteria</taxon>
        <taxon>Oceanospirillales</taxon>
        <taxon>Alcanivoracaceae</taxon>
        <taxon>Alcanivorax</taxon>
    </lineage>
</organism>
<dbReference type="InterPro" id="IPR011250">
    <property type="entry name" value="OMP/PagP_B-barrel"/>
</dbReference>
<dbReference type="eggNOG" id="COG3637">
    <property type="taxonomic scope" value="Bacteria"/>
</dbReference>
<reference evidence="2 3" key="1">
    <citation type="submission" date="2012-09" db="EMBL/GenBank/DDBJ databases">
        <title>Genome Sequence of alkane-degrading Bacterium Alcanivorax sp. 19-m-6.</title>
        <authorList>
            <person name="Lai Q."/>
            <person name="Shao Z."/>
        </authorList>
    </citation>
    <scope>NUCLEOTIDE SEQUENCE [LARGE SCALE GENOMIC DNA]</scope>
    <source>
        <strain evidence="2 3">19-m-6</strain>
    </source>
</reference>
<protein>
    <recommendedName>
        <fullName evidence="4">TIGR04219 family outer membrane beta-barrel protein</fullName>
    </recommendedName>
</protein>
<dbReference type="STRING" id="1177154.Y5S_01625"/>
<dbReference type="EMBL" id="ARXV01000005">
    <property type="protein sequence ID" value="KGD65191.1"/>
    <property type="molecule type" value="Genomic_DNA"/>
</dbReference>
<gene>
    <name evidence="2" type="ORF">Y5S_01625</name>
</gene>
<name>A0A095SKL3_9GAMM</name>
<dbReference type="PATRIC" id="fig|1177154.3.peg.1654"/>
<comment type="caution">
    <text evidence="2">The sequence shown here is derived from an EMBL/GenBank/DDBJ whole genome shotgun (WGS) entry which is preliminary data.</text>
</comment>
<feature type="signal peptide" evidence="1">
    <location>
        <begin position="1"/>
        <end position="19"/>
    </location>
</feature>
<sequence length="246" mass="26742">MKRSLAATFALFASTALHAAPGLSIYGGGYNWNSDFNGTLSSGGASIDVEEDLGMGKADQSVIWLGLEHPVPLIPNVRVRYFDLYESASNRLQRSFVFDDQVFVASNRVDSELELEMLEGTLYYTPIDTNLKLDVGVTIRHVDGFVRLSSVIADSRLNIDEVLPLAHGAARMEIPGTGAYVGGELNAIKYNGSSMSDYNVRVGWRSDFLLGVEVGYSQINLNLDDVSLLTTDLDMGGPYLALSLGF</sequence>
<dbReference type="NCBIfam" id="TIGR04219">
    <property type="entry name" value="OMP_w_GlyGly"/>
    <property type="match status" value="1"/>
</dbReference>
<dbReference type="SUPFAM" id="SSF56925">
    <property type="entry name" value="OMPA-like"/>
    <property type="match status" value="1"/>
</dbReference>
<keyword evidence="1" id="KW-0732">Signal</keyword>
<dbReference type="RefSeq" id="WP_035232111.1">
    <property type="nucleotide sequence ID" value="NZ_ARXV01000005.1"/>
</dbReference>